<name>A0ABQ0AAV2_9GAMM</name>
<dbReference type="Gene3D" id="3.90.226.10">
    <property type="entry name" value="2-enoyl-CoA Hydratase, Chain A, domain 1"/>
    <property type="match status" value="1"/>
</dbReference>
<dbReference type="Pfam" id="PF03572">
    <property type="entry name" value="Peptidase_S41"/>
    <property type="match status" value="1"/>
</dbReference>
<evidence type="ECO:0000313" key="4">
    <source>
        <dbReference type="Proteomes" id="UP001465153"/>
    </source>
</evidence>
<keyword evidence="4" id="KW-1185">Reference proteome</keyword>
<dbReference type="Proteomes" id="UP001465153">
    <property type="component" value="Unassembled WGS sequence"/>
</dbReference>
<dbReference type="PANTHER" id="PTHR32060:SF30">
    <property type="entry name" value="CARBOXY-TERMINAL PROCESSING PROTEASE CTPA"/>
    <property type="match status" value="1"/>
</dbReference>
<reference evidence="3 4" key="1">
    <citation type="submission" date="2024-04" db="EMBL/GenBank/DDBJ databases">
        <title>Draft genome sequence of Sessilibacter corallicola NBRC 116591.</title>
        <authorList>
            <person name="Miyakawa T."/>
            <person name="Kusuya Y."/>
            <person name="Miura T."/>
        </authorList>
    </citation>
    <scope>NUCLEOTIDE SEQUENCE [LARGE SCALE GENOMIC DNA]</scope>
    <source>
        <strain evidence="3 4">KU-00831-HH</strain>
    </source>
</reference>
<feature type="signal peptide" evidence="1">
    <location>
        <begin position="1"/>
        <end position="24"/>
    </location>
</feature>
<evidence type="ECO:0000259" key="2">
    <source>
        <dbReference type="Pfam" id="PF03572"/>
    </source>
</evidence>
<dbReference type="Gene3D" id="2.30.42.10">
    <property type="match status" value="1"/>
</dbReference>
<dbReference type="Gene3D" id="3.30.750.170">
    <property type="match status" value="1"/>
</dbReference>
<dbReference type="PANTHER" id="PTHR32060">
    <property type="entry name" value="TAIL-SPECIFIC PROTEASE"/>
    <property type="match status" value="1"/>
</dbReference>
<feature type="domain" description="Tail specific protease" evidence="2">
    <location>
        <begin position="264"/>
        <end position="412"/>
    </location>
</feature>
<comment type="caution">
    <text evidence="3">The sequence shown here is derived from an EMBL/GenBank/DDBJ whole genome shotgun (WGS) entry which is preliminary data.</text>
</comment>
<proteinExistence type="predicted"/>
<evidence type="ECO:0000313" key="3">
    <source>
        <dbReference type="EMBL" id="GAA6168736.1"/>
    </source>
</evidence>
<sequence>MFQVLSSSRIVVFSLAGVFLSLTACGGGGGSSSSDPVASLADLQFESGVFPDADNFKSACQNPRSGVSSVTGVAFDDRAGSVLEENFWLRSWTNDTYFWYDEVVDLDPSLFTTPQYFDLLKTNEITPSGKDKDEFHFSVPTDEWEALSQTGISVNYGVQFAVISGTTPREIRVAFTEPNAFADLANVERGDTILAVDGVDVNDNTQAGINTLNAGLAPSDIGESHDFVFRKVDGTITSVTLTAGTITLTSVQEVNTFTTDAGNVGYFLFNDHIATSETELVDAFRDLESQGVDDLVLDLRYNGGGFLAIASQVAYMIAGSEATESQTFEQLRFNDKHPSINPVTGRLNDPVPFFDESLGFSVSPGQPLPTLNLDRVFVLTTSSTCSASESIINGLRGIGVEVVQIGSTSCGKPFGFYATDNCGTTYFSVQFQSVNALGFGDYADGFAPQGSTSVGSVILPGCVVEDDFSVALGNPEENMLAMALDYQVTGQCSATSAQSQNAKASSPKTGDSQLIKTIWQENRIIRNSQSFEF</sequence>
<dbReference type="EMBL" id="BAABWN010000008">
    <property type="protein sequence ID" value="GAA6168736.1"/>
    <property type="molecule type" value="Genomic_DNA"/>
</dbReference>
<dbReference type="SUPFAM" id="SSF52096">
    <property type="entry name" value="ClpP/crotonase"/>
    <property type="match status" value="1"/>
</dbReference>
<evidence type="ECO:0000256" key="1">
    <source>
        <dbReference type="SAM" id="SignalP"/>
    </source>
</evidence>
<gene>
    <name evidence="3" type="ORF">NBRC116591_25470</name>
</gene>
<dbReference type="RefSeq" id="WP_353303487.1">
    <property type="nucleotide sequence ID" value="NZ_BAABWN010000008.1"/>
</dbReference>
<dbReference type="InterPro" id="IPR036034">
    <property type="entry name" value="PDZ_sf"/>
</dbReference>
<dbReference type="InterPro" id="IPR005151">
    <property type="entry name" value="Tail-specific_protease"/>
</dbReference>
<protein>
    <submittedName>
        <fullName evidence="3">S41 family peptidase</fullName>
    </submittedName>
</protein>
<dbReference type="CDD" id="cd07561">
    <property type="entry name" value="Peptidase_S41_CPP_like"/>
    <property type="match status" value="1"/>
</dbReference>
<organism evidence="3 4">
    <name type="scientific">Sessilibacter corallicola</name>
    <dbReference type="NCBI Taxonomy" id="2904075"/>
    <lineage>
        <taxon>Bacteria</taxon>
        <taxon>Pseudomonadati</taxon>
        <taxon>Pseudomonadota</taxon>
        <taxon>Gammaproteobacteria</taxon>
        <taxon>Cellvibrionales</taxon>
        <taxon>Cellvibrionaceae</taxon>
        <taxon>Sessilibacter</taxon>
    </lineage>
</organism>
<dbReference type="InterPro" id="IPR029045">
    <property type="entry name" value="ClpP/crotonase-like_dom_sf"/>
</dbReference>
<accession>A0ABQ0AAV2</accession>
<feature type="chain" id="PRO_5046344274" evidence="1">
    <location>
        <begin position="25"/>
        <end position="533"/>
    </location>
</feature>
<dbReference type="SUPFAM" id="SSF50156">
    <property type="entry name" value="PDZ domain-like"/>
    <property type="match status" value="1"/>
</dbReference>
<keyword evidence="1" id="KW-0732">Signal</keyword>